<dbReference type="Proteomes" id="UP001154329">
    <property type="component" value="Chromosome 3"/>
</dbReference>
<keyword evidence="6" id="KW-1133">Transmembrane helix</keyword>
<dbReference type="PANTHER" id="PTHR18034:SF3">
    <property type="entry name" value="PRE-MRNA-SPLICING FACTOR CWC22 HOMOLOG"/>
    <property type="match status" value="1"/>
</dbReference>
<dbReference type="InterPro" id="IPR016024">
    <property type="entry name" value="ARM-type_fold"/>
</dbReference>
<dbReference type="SUPFAM" id="SSF48371">
    <property type="entry name" value="ARM repeat"/>
    <property type="match status" value="1"/>
</dbReference>
<evidence type="ECO:0000256" key="2">
    <source>
        <dbReference type="ARBA" id="ARBA00006856"/>
    </source>
</evidence>
<feature type="domain" description="MI" evidence="7">
    <location>
        <begin position="342"/>
        <end position="459"/>
    </location>
</feature>
<comment type="subcellular location">
    <subcellularLocation>
        <location evidence="1">Nucleus speckle</location>
    </subcellularLocation>
</comment>
<dbReference type="PANTHER" id="PTHR18034">
    <property type="entry name" value="CELL CYCLE CONTROL PROTEIN CWF22-RELATED"/>
    <property type="match status" value="1"/>
</dbReference>
<keyword evidence="9" id="KW-1185">Reference proteome</keyword>
<evidence type="ECO:0000259" key="7">
    <source>
        <dbReference type="PROSITE" id="PS51366"/>
    </source>
</evidence>
<dbReference type="InterPro" id="IPR003890">
    <property type="entry name" value="MIF4G-like_typ-3"/>
</dbReference>
<dbReference type="SMART" id="SM00544">
    <property type="entry name" value="MA3"/>
    <property type="match status" value="1"/>
</dbReference>
<feature type="transmembrane region" description="Helical" evidence="6">
    <location>
        <begin position="112"/>
        <end position="133"/>
    </location>
</feature>
<dbReference type="GO" id="GO:0016607">
    <property type="term" value="C:nuclear speck"/>
    <property type="evidence" value="ECO:0007669"/>
    <property type="project" value="UniProtKB-SubCell"/>
</dbReference>
<evidence type="ECO:0000256" key="4">
    <source>
        <dbReference type="ARBA" id="ARBA00023187"/>
    </source>
</evidence>
<proteinExistence type="inferred from homology"/>
<dbReference type="Pfam" id="PF02847">
    <property type="entry name" value="MA3"/>
    <property type="match status" value="1"/>
</dbReference>
<evidence type="ECO:0000313" key="8">
    <source>
        <dbReference type="EMBL" id="CAH1732451.1"/>
    </source>
</evidence>
<dbReference type="GO" id="GO:0003723">
    <property type="term" value="F:RNA binding"/>
    <property type="evidence" value="ECO:0007669"/>
    <property type="project" value="InterPro"/>
</dbReference>
<dbReference type="GO" id="GO:0071013">
    <property type="term" value="C:catalytic step 2 spliceosome"/>
    <property type="evidence" value="ECO:0007669"/>
    <property type="project" value="TreeGrafter"/>
</dbReference>
<organism evidence="8 9">
    <name type="scientific">Aphis gossypii</name>
    <name type="common">Cotton aphid</name>
    <dbReference type="NCBI Taxonomy" id="80765"/>
    <lineage>
        <taxon>Eukaryota</taxon>
        <taxon>Metazoa</taxon>
        <taxon>Ecdysozoa</taxon>
        <taxon>Arthropoda</taxon>
        <taxon>Hexapoda</taxon>
        <taxon>Insecta</taxon>
        <taxon>Pterygota</taxon>
        <taxon>Neoptera</taxon>
        <taxon>Paraneoptera</taxon>
        <taxon>Hemiptera</taxon>
        <taxon>Sternorrhyncha</taxon>
        <taxon>Aphidomorpha</taxon>
        <taxon>Aphidoidea</taxon>
        <taxon>Aphididae</taxon>
        <taxon>Aphidini</taxon>
        <taxon>Aphis</taxon>
        <taxon>Aphis</taxon>
    </lineage>
</organism>
<accession>A0A9P0J8M8</accession>
<dbReference type="GO" id="GO:0000398">
    <property type="term" value="P:mRNA splicing, via spliceosome"/>
    <property type="evidence" value="ECO:0007669"/>
    <property type="project" value="TreeGrafter"/>
</dbReference>
<keyword evidence="3" id="KW-0507">mRNA processing</keyword>
<feature type="transmembrane region" description="Helical" evidence="6">
    <location>
        <begin position="154"/>
        <end position="180"/>
    </location>
</feature>
<keyword evidence="5" id="KW-0539">Nucleus</keyword>
<evidence type="ECO:0000256" key="1">
    <source>
        <dbReference type="ARBA" id="ARBA00004324"/>
    </source>
</evidence>
<evidence type="ECO:0000256" key="3">
    <source>
        <dbReference type="ARBA" id="ARBA00022664"/>
    </source>
</evidence>
<name>A0A9P0J8M8_APHGO</name>
<dbReference type="InterPro" id="IPR050781">
    <property type="entry name" value="CWC22_splicing_factor"/>
</dbReference>
<evidence type="ECO:0000256" key="5">
    <source>
        <dbReference type="ARBA" id="ARBA00023242"/>
    </source>
</evidence>
<keyword evidence="6" id="KW-0472">Membrane</keyword>
<protein>
    <recommendedName>
        <fullName evidence="7">MI domain-containing protein</fullName>
    </recommendedName>
</protein>
<gene>
    <name evidence="8" type="ORF">APHIGO_LOCUS8941</name>
</gene>
<dbReference type="AlphaFoldDB" id="A0A9P0J8M8"/>
<reference evidence="8" key="2">
    <citation type="submission" date="2022-10" db="EMBL/GenBank/DDBJ databases">
        <authorList>
            <consortium name="ENA_rothamsted_submissions"/>
            <consortium name="culmorum"/>
            <person name="King R."/>
        </authorList>
    </citation>
    <scope>NUCLEOTIDE SEQUENCE</scope>
</reference>
<evidence type="ECO:0000313" key="9">
    <source>
        <dbReference type="Proteomes" id="UP001154329"/>
    </source>
</evidence>
<reference evidence="8" key="1">
    <citation type="submission" date="2022-02" db="EMBL/GenBank/DDBJ databases">
        <authorList>
            <person name="King R."/>
        </authorList>
    </citation>
    <scope>NUCLEOTIDE SEQUENCE</scope>
</reference>
<comment type="similarity">
    <text evidence="2">Belongs to the CWC22 family.</text>
</comment>
<sequence length="538" mass="62657">MNLPPPPPYPMNPRGRCRSIRRFCPSAGPDKGKSLLTTIPEYIVNKQSDEYQTFAWTILQQSISNLIQQVTSEDKAREIAKKILRLNIMRGKGLICKYIMAIQLSSTDKTHIYALFISLIYLEFPDVGGLLLVRCLEQFRFTNETKEKCDYLTATLFMSYLIIYEVVSPLMAVKLLTMFVKIPTQDSIEAAFVILNTCGHKMNKEHKNELISLINLGYNTPVYNMQFAIKIRRMIKIILDTISLKHVLKFKKQTKKFRTPFNIPLINNIDPEYNLDYYYYDPNYASTEELYELFRTQVLESDDKDEYILMYDPETYGKKNKKKNRFVIKYSGNPKIDKHSKSLKELLKIILDSSTFKYENCASQLMQVKLKPGQEMEICVLFFELCFERNSYSEHLGHITQIFCQLNRFLIGPLEKLFVDTYNIVNSFDTIKLHNIAKYFAQLLYSDVISWKVLSAIQLDEVETTASTADFVKHLFLELYEHMGQKQLNERIEDPSLKNAFEGIFFGNKHYNPNFSIELFSSIGLVGLIDTFENSLIF</sequence>
<keyword evidence="4" id="KW-0508">mRNA splicing</keyword>
<keyword evidence="6" id="KW-0812">Transmembrane</keyword>
<evidence type="ECO:0000256" key="6">
    <source>
        <dbReference type="SAM" id="Phobius"/>
    </source>
</evidence>
<dbReference type="SMART" id="SM00543">
    <property type="entry name" value="MIF4G"/>
    <property type="match status" value="1"/>
</dbReference>
<dbReference type="OrthoDB" id="1924287at2759"/>
<dbReference type="EMBL" id="OU899036">
    <property type="protein sequence ID" value="CAH1732451.1"/>
    <property type="molecule type" value="Genomic_DNA"/>
</dbReference>
<dbReference type="InterPro" id="IPR003891">
    <property type="entry name" value="Initiation_fac_eIF4g_MI"/>
</dbReference>
<dbReference type="PROSITE" id="PS51366">
    <property type="entry name" value="MI"/>
    <property type="match status" value="1"/>
</dbReference>
<dbReference type="Gene3D" id="1.25.40.180">
    <property type="match status" value="1"/>
</dbReference>